<dbReference type="Pfam" id="PF13417">
    <property type="entry name" value="GST_N_3"/>
    <property type="match status" value="1"/>
</dbReference>
<evidence type="ECO:0000313" key="4">
    <source>
        <dbReference type="Proteomes" id="UP000284842"/>
    </source>
</evidence>
<feature type="domain" description="GST N-terminal" evidence="1">
    <location>
        <begin position="4"/>
        <end position="84"/>
    </location>
</feature>
<dbReference type="SUPFAM" id="SSF47616">
    <property type="entry name" value="GST C-terminal domain-like"/>
    <property type="match status" value="1"/>
</dbReference>
<evidence type="ECO:0008006" key="5">
    <source>
        <dbReference type="Google" id="ProtNLM"/>
    </source>
</evidence>
<proteinExistence type="predicted"/>
<keyword evidence="4" id="KW-1185">Reference proteome</keyword>
<dbReference type="OrthoDB" id="202840at2759"/>
<evidence type="ECO:0000259" key="2">
    <source>
        <dbReference type="PROSITE" id="PS50405"/>
    </source>
</evidence>
<dbReference type="Proteomes" id="UP000284842">
    <property type="component" value="Unassembled WGS sequence"/>
</dbReference>
<dbReference type="STRING" id="181874.A0A409YU99"/>
<dbReference type="PROSITE" id="PS50405">
    <property type="entry name" value="GST_CTER"/>
    <property type="match status" value="1"/>
</dbReference>
<accession>A0A409YU99</accession>
<dbReference type="GO" id="GO:0005739">
    <property type="term" value="C:mitochondrion"/>
    <property type="evidence" value="ECO:0007669"/>
    <property type="project" value="TreeGrafter"/>
</dbReference>
<organism evidence="3 4">
    <name type="scientific">Panaeolus cyanescens</name>
    <dbReference type="NCBI Taxonomy" id="181874"/>
    <lineage>
        <taxon>Eukaryota</taxon>
        <taxon>Fungi</taxon>
        <taxon>Dikarya</taxon>
        <taxon>Basidiomycota</taxon>
        <taxon>Agaricomycotina</taxon>
        <taxon>Agaricomycetes</taxon>
        <taxon>Agaricomycetidae</taxon>
        <taxon>Agaricales</taxon>
        <taxon>Agaricineae</taxon>
        <taxon>Galeropsidaceae</taxon>
        <taxon>Panaeolus</taxon>
    </lineage>
</organism>
<evidence type="ECO:0000313" key="3">
    <source>
        <dbReference type="EMBL" id="PPR06570.1"/>
    </source>
</evidence>
<feature type="domain" description="GST C-terminal" evidence="2">
    <location>
        <begin position="97"/>
        <end position="246"/>
    </location>
</feature>
<dbReference type="PANTHER" id="PTHR12782:SF5">
    <property type="entry name" value="PROSTAGLANDIN E SYNTHASE 2"/>
    <property type="match status" value="1"/>
</dbReference>
<dbReference type="InterPro" id="IPR036249">
    <property type="entry name" value="Thioredoxin-like_sf"/>
</dbReference>
<dbReference type="Gene3D" id="1.20.1050.10">
    <property type="match status" value="1"/>
</dbReference>
<dbReference type="InterPro" id="IPR036282">
    <property type="entry name" value="Glutathione-S-Trfase_C_sf"/>
</dbReference>
<evidence type="ECO:0000259" key="1">
    <source>
        <dbReference type="PROSITE" id="PS50404"/>
    </source>
</evidence>
<dbReference type="SUPFAM" id="SSF52833">
    <property type="entry name" value="Thioredoxin-like"/>
    <property type="match status" value="1"/>
</dbReference>
<name>A0A409YU99_9AGAR</name>
<protein>
    <recommendedName>
        <fullName evidence="5">GST N-terminal domain-containing protein</fullName>
    </recommendedName>
</protein>
<comment type="caution">
    <text evidence="3">The sequence shown here is derived from an EMBL/GenBank/DDBJ whole genome shotgun (WGS) entry which is preliminary data.</text>
</comment>
<dbReference type="PROSITE" id="PS50404">
    <property type="entry name" value="GST_NTER"/>
    <property type="match status" value="1"/>
</dbReference>
<dbReference type="Pfam" id="PF25907">
    <property type="entry name" value="DUF7962"/>
    <property type="match status" value="1"/>
</dbReference>
<gene>
    <name evidence="3" type="ORF">CVT24_001751</name>
</gene>
<dbReference type="InterPro" id="IPR058268">
    <property type="entry name" value="DUF7962"/>
</dbReference>
<dbReference type="Gene3D" id="3.40.30.110">
    <property type="match status" value="1"/>
</dbReference>
<reference evidence="3 4" key="1">
    <citation type="journal article" date="2018" name="Evol. Lett.">
        <title>Horizontal gene cluster transfer increased hallucinogenic mushroom diversity.</title>
        <authorList>
            <person name="Reynolds H.T."/>
            <person name="Vijayakumar V."/>
            <person name="Gluck-Thaler E."/>
            <person name="Korotkin H.B."/>
            <person name="Matheny P.B."/>
            <person name="Slot J.C."/>
        </authorList>
    </citation>
    <scope>NUCLEOTIDE SEQUENCE [LARGE SCALE GENOMIC DNA]</scope>
    <source>
        <strain evidence="3 4">2629</strain>
    </source>
</reference>
<dbReference type="AlphaFoldDB" id="A0A409YU99"/>
<dbReference type="EMBL" id="NHTK01000607">
    <property type="protein sequence ID" value="PPR06570.1"/>
    <property type="molecule type" value="Genomic_DNA"/>
</dbReference>
<sequence length="333" mass="36728">MSNPPVIMYRYDASPFCHKVDNILTLKKIPHQRVNVSSMLPRPEITELLGITYRRIPILAIGNDVYCDSSLIATALERRFPSSAGYGTIYPPRAGTNKTDIGLINLFSKFYADNVLFPPATNLIAWDKIPAVFLKDRSALRGAPIDPAAITAARPLSESVLTTHLINLESQLADGRTWLLDTSLPSLADLSVHFVLAWGKSFKGTDAVFDKVKFPKTLEWIDRVTAHIQSLRTSQPAPTKLKGPEAAEIIVNATASHEELKFDDLEGERLKLKKGDSVLITPDDNARNYPTKGTLLGLTAEECVVQVKGSKGLIRVHFPRFGFVIRKGDAAKL</sequence>
<dbReference type="InterPro" id="IPR010987">
    <property type="entry name" value="Glutathione-S-Trfase_C-like"/>
</dbReference>
<dbReference type="PANTHER" id="PTHR12782">
    <property type="entry name" value="MICROSOMAL PROSTAGLANDIN E SYNTHASE-2"/>
    <property type="match status" value="1"/>
</dbReference>
<dbReference type="InterPro" id="IPR004045">
    <property type="entry name" value="Glutathione_S-Trfase_N"/>
</dbReference>
<dbReference type="InParanoid" id="A0A409YU99"/>